<feature type="compositionally biased region" description="Polar residues" evidence="1">
    <location>
        <begin position="82"/>
        <end position="106"/>
    </location>
</feature>
<feature type="compositionally biased region" description="Polar residues" evidence="1">
    <location>
        <begin position="139"/>
        <end position="156"/>
    </location>
</feature>
<keyword evidence="2" id="KW-1185">Reference proteome</keyword>
<dbReference type="RefSeq" id="XP_056697975.1">
    <property type="nucleotide sequence ID" value="XM_056841997.1"/>
</dbReference>
<feature type="compositionally biased region" description="Polar residues" evidence="1">
    <location>
        <begin position="30"/>
        <end position="48"/>
    </location>
</feature>
<protein>
    <submittedName>
        <fullName evidence="3">Uncharacterized protein</fullName>
    </submittedName>
</protein>
<reference evidence="3" key="2">
    <citation type="submission" date="2025-08" db="UniProtKB">
        <authorList>
            <consortium name="RefSeq"/>
        </authorList>
    </citation>
    <scope>IDENTIFICATION</scope>
    <source>
        <tissue evidence="3">Leaf</tissue>
    </source>
</reference>
<dbReference type="PANTHER" id="PTHR33144:SF50">
    <property type="entry name" value="OS03G0714750 PROTEIN"/>
    <property type="match status" value="1"/>
</dbReference>
<organism evidence="2 3">
    <name type="scientific">Spinacia oleracea</name>
    <name type="common">Spinach</name>
    <dbReference type="NCBI Taxonomy" id="3562"/>
    <lineage>
        <taxon>Eukaryota</taxon>
        <taxon>Viridiplantae</taxon>
        <taxon>Streptophyta</taxon>
        <taxon>Embryophyta</taxon>
        <taxon>Tracheophyta</taxon>
        <taxon>Spermatophyta</taxon>
        <taxon>Magnoliopsida</taxon>
        <taxon>eudicotyledons</taxon>
        <taxon>Gunneridae</taxon>
        <taxon>Pentapetalae</taxon>
        <taxon>Caryophyllales</taxon>
        <taxon>Chenopodiaceae</taxon>
        <taxon>Chenopodioideae</taxon>
        <taxon>Anserineae</taxon>
        <taxon>Spinacia</taxon>
    </lineage>
</organism>
<dbReference type="Proteomes" id="UP000813463">
    <property type="component" value="Chromosome 4"/>
</dbReference>
<accession>A0ABM3RQT2</accession>
<dbReference type="GeneID" id="130471724"/>
<evidence type="ECO:0000313" key="2">
    <source>
        <dbReference type="Proteomes" id="UP000813463"/>
    </source>
</evidence>
<gene>
    <name evidence="3" type="primary">LOC130471724</name>
</gene>
<name>A0ABM3RQT2_SPIOL</name>
<proteinExistence type="predicted"/>
<feature type="region of interest" description="Disordered" evidence="1">
    <location>
        <begin position="197"/>
        <end position="227"/>
    </location>
</feature>
<reference evidence="2" key="1">
    <citation type="journal article" date="2021" name="Nat. Commun.">
        <title>Genomic analyses provide insights into spinach domestication and the genetic basis of agronomic traits.</title>
        <authorList>
            <person name="Cai X."/>
            <person name="Sun X."/>
            <person name="Xu C."/>
            <person name="Sun H."/>
            <person name="Wang X."/>
            <person name="Ge C."/>
            <person name="Zhang Z."/>
            <person name="Wang Q."/>
            <person name="Fei Z."/>
            <person name="Jiao C."/>
            <person name="Wang Q."/>
        </authorList>
    </citation>
    <scope>NUCLEOTIDE SEQUENCE [LARGE SCALE GENOMIC DNA]</scope>
    <source>
        <strain evidence="2">cv. Varoflay</strain>
    </source>
</reference>
<evidence type="ECO:0000256" key="1">
    <source>
        <dbReference type="SAM" id="MobiDB-lite"/>
    </source>
</evidence>
<evidence type="ECO:0000313" key="3">
    <source>
        <dbReference type="RefSeq" id="XP_056697975.1"/>
    </source>
</evidence>
<dbReference type="PANTHER" id="PTHR33144">
    <property type="entry name" value="OS10G0409366 PROTEIN-RELATED"/>
    <property type="match status" value="1"/>
</dbReference>
<feature type="region of interest" description="Disordered" evidence="1">
    <location>
        <begin position="1"/>
        <end position="168"/>
    </location>
</feature>
<sequence>MSYRSKRTRIAALNESRNASEVPPKKAQRAATSQLASQSAHPHKNQPTIPVPSPSLKNKRPASSQSVHPPKSQPTIPVPLPSLQNIRPVSSHTQRGPSSSTTTSNLIWKKPLTVPTTSEPKVASKGPSRYNPTLDKTFKSPNIPTENPTKVPQSRLSEPPKHPSTVSLTSQLPYELAKQSTYSKSVAFDASILEETLDTRTGSSPTTPEDEYADHISDGKATAKSKESCDGKEKEIFKGSRSRCHESLPEWLSTVEYDNKEQVLTIDAKGNQQLVSGSIQPMDVWNTNGSIKYVVHFNELYQPIRKGGHILVRFLGSIAKQEQYCPVSEKTWGQLDNYYKVEIIKLIRDNFVIPDDTKYEDLALQRVDRVWRQYKYEIKKKYFKPNEKTIEAIKKEVPPGVSKQDWVNLVNYWDSSKGKVSF</sequence>